<evidence type="ECO:0000259" key="9">
    <source>
        <dbReference type="Pfam" id="PF02879"/>
    </source>
</evidence>
<dbReference type="PANTHER" id="PTHR43771">
    <property type="entry name" value="PHOSPHOMANNOMUTASE"/>
    <property type="match status" value="1"/>
</dbReference>
<organism evidence="11 12">
    <name type="scientific">Flavimobilis soli</name>
    <dbReference type="NCBI Taxonomy" id="442709"/>
    <lineage>
        <taxon>Bacteria</taxon>
        <taxon>Bacillati</taxon>
        <taxon>Actinomycetota</taxon>
        <taxon>Actinomycetes</taxon>
        <taxon>Micrococcales</taxon>
        <taxon>Jonesiaceae</taxon>
        <taxon>Flavimobilis</taxon>
    </lineage>
</organism>
<dbReference type="SUPFAM" id="SSF53738">
    <property type="entry name" value="Phosphoglucomutase, first 3 domains"/>
    <property type="match status" value="3"/>
</dbReference>
<dbReference type="EMBL" id="PDJH01000001">
    <property type="protein sequence ID" value="PFG37599.1"/>
    <property type="molecule type" value="Genomic_DNA"/>
</dbReference>
<dbReference type="Pfam" id="PF02879">
    <property type="entry name" value="PGM_PMM_II"/>
    <property type="match status" value="1"/>
</dbReference>
<dbReference type="GO" id="GO:0016868">
    <property type="term" value="F:intramolecular phosphotransferase activity"/>
    <property type="evidence" value="ECO:0007669"/>
    <property type="project" value="InterPro"/>
</dbReference>
<evidence type="ECO:0000256" key="4">
    <source>
        <dbReference type="ARBA" id="ARBA00022723"/>
    </source>
</evidence>
<keyword evidence="5" id="KW-0460">Magnesium</keyword>
<protein>
    <submittedName>
        <fullName evidence="11">Phosphomannomutase</fullName>
    </submittedName>
</protein>
<dbReference type="InterPro" id="IPR005843">
    <property type="entry name" value="A-D-PHexomutase_C"/>
</dbReference>
<dbReference type="AlphaFoldDB" id="A0A2A9EH73"/>
<dbReference type="GO" id="GO:0046872">
    <property type="term" value="F:metal ion binding"/>
    <property type="evidence" value="ECO:0007669"/>
    <property type="project" value="UniProtKB-KW"/>
</dbReference>
<dbReference type="OrthoDB" id="9803322at2"/>
<dbReference type="Proteomes" id="UP000221394">
    <property type="component" value="Unassembled WGS sequence"/>
</dbReference>
<keyword evidence="12" id="KW-1185">Reference proteome</keyword>
<comment type="cofactor">
    <cofactor evidence="1">
        <name>Mg(2+)</name>
        <dbReference type="ChEBI" id="CHEBI:18420"/>
    </cofactor>
</comment>
<feature type="domain" description="Alpha-D-phosphohexomutase alpha/beta/alpha" evidence="9">
    <location>
        <begin position="168"/>
        <end position="273"/>
    </location>
</feature>
<comment type="caution">
    <text evidence="11">The sequence shown here is derived from an EMBL/GenBank/DDBJ whole genome shotgun (WGS) entry which is preliminary data.</text>
</comment>
<dbReference type="PANTHER" id="PTHR43771:SF1">
    <property type="entry name" value="PHOSPHOMANNOMUTASE"/>
    <property type="match status" value="1"/>
</dbReference>
<dbReference type="Pfam" id="PF02878">
    <property type="entry name" value="PGM_PMM_I"/>
    <property type="match status" value="1"/>
</dbReference>
<dbReference type="Pfam" id="PF00408">
    <property type="entry name" value="PGM_PMM_IV"/>
    <property type="match status" value="1"/>
</dbReference>
<keyword evidence="3" id="KW-0597">Phosphoprotein</keyword>
<evidence type="ECO:0000313" key="11">
    <source>
        <dbReference type="EMBL" id="PFG37599.1"/>
    </source>
</evidence>
<dbReference type="Pfam" id="PF02880">
    <property type="entry name" value="PGM_PMM_III"/>
    <property type="match status" value="1"/>
</dbReference>
<evidence type="ECO:0000313" key="12">
    <source>
        <dbReference type="Proteomes" id="UP000221394"/>
    </source>
</evidence>
<evidence type="ECO:0000259" key="8">
    <source>
        <dbReference type="Pfam" id="PF02878"/>
    </source>
</evidence>
<dbReference type="RefSeq" id="WP_098458623.1">
    <property type="nucleotide sequence ID" value="NZ_PDJH01000001.1"/>
</dbReference>
<evidence type="ECO:0000259" key="7">
    <source>
        <dbReference type="Pfam" id="PF00408"/>
    </source>
</evidence>
<accession>A0A2A9EH73</accession>
<proteinExistence type="inferred from homology"/>
<feature type="domain" description="Alpha-D-phosphohexomutase alpha/beta/alpha" evidence="8">
    <location>
        <begin position="14"/>
        <end position="131"/>
    </location>
</feature>
<dbReference type="InterPro" id="IPR005841">
    <property type="entry name" value="Alpha-D-phosphohexomutase_SF"/>
</dbReference>
<evidence type="ECO:0000256" key="5">
    <source>
        <dbReference type="ARBA" id="ARBA00022842"/>
    </source>
</evidence>
<feature type="domain" description="Alpha-D-phosphohexomutase C-terminal" evidence="7">
    <location>
        <begin position="425"/>
        <end position="477"/>
    </location>
</feature>
<comment type="similarity">
    <text evidence="2">Belongs to the phosphohexose mutase family.</text>
</comment>
<dbReference type="InterPro" id="IPR005844">
    <property type="entry name" value="A-D-PHexomutase_a/b/a-I"/>
</dbReference>
<evidence type="ECO:0000256" key="1">
    <source>
        <dbReference type="ARBA" id="ARBA00001946"/>
    </source>
</evidence>
<evidence type="ECO:0000259" key="10">
    <source>
        <dbReference type="Pfam" id="PF02880"/>
    </source>
</evidence>
<feature type="domain" description="Alpha-D-phosphohexomutase alpha/beta/alpha" evidence="10">
    <location>
        <begin position="282"/>
        <end position="391"/>
    </location>
</feature>
<dbReference type="InterPro" id="IPR036900">
    <property type="entry name" value="A-D-PHexomutase_C_sf"/>
</dbReference>
<evidence type="ECO:0000256" key="3">
    <source>
        <dbReference type="ARBA" id="ARBA00022553"/>
    </source>
</evidence>
<dbReference type="SUPFAM" id="SSF55957">
    <property type="entry name" value="Phosphoglucomutase, C-terminal domain"/>
    <property type="match status" value="1"/>
</dbReference>
<dbReference type="Gene3D" id="3.30.310.50">
    <property type="entry name" value="Alpha-D-phosphohexomutase, C-terminal domain"/>
    <property type="match status" value="1"/>
</dbReference>
<dbReference type="PRINTS" id="PR00509">
    <property type="entry name" value="PGMPMM"/>
</dbReference>
<reference evidence="11 12" key="1">
    <citation type="submission" date="2017-10" db="EMBL/GenBank/DDBJ databases">
        <title>Sequencing the genomes of 1000 actinobacteria strains.</title>
        <authorList>
            <person name="Klenk H.-P."/>
        </authorList>
    </citation>
    <scope>NUCLEOTIDE SEQUENCE [LARGE SCALE GENOMIC DNA]</scope>
    <source>
        <strain evidence="11 12">DSM 21574</strain>
    </source>
</reference>
<dbReference type="InterPro" id="IPR016055">
    <property type="entry name" value="A-D-PHexomutase_a/b/a-I/II/III"/>
</dbReference>
<dbReference type="Gene3D" id="3.40.120.10">
    <property type="entry name" value="Alpha-D-Glucose-1,6-Bisphosphate, subunit A, domain 3"/>
    <property type="match status" value="3"/>
</dbReference>
<keyword evidence="6" id="KW-0413">Isomerase</keyword>
<evidence type="ECO:0000256" key="2">
    <source>
        <dbReference type="ARBA" id="ARBA00010231"/>
    </source>
</evidence>
<evidence type="ECO:0000256" key="6">
    <source>
        <dbReference type="ARBA" id="ARBA00023235"/>
    </source>
</evidence>
<name>A0A2A9EH73_9MICO</name>
<gene>
    <name evidence="11" type="ORF">ATL41_2366</name>
</gene>
<sequence length="484" mass="50618">MSSAPRDLASVVTAYDVRGHVPGQLDASVAAALGAAFAQTVVLPEAPAGEKPRVVVGHDMRRSGPELADAYAAALTAAGIDVEIIGPCSTDMLYHASGVQGVPGTMVTASREALDLNGFKLCRAGARPVGKGSGLEEVQAAAEAVLAGAPAPAADLPGAVTRGSNLAAYATFLRELVDLEHVRPLRVVVDAGHGMAGLTVPAVLGRAADLPRLPIKVLPLRLEHDGDPARPVNDPSGEGGLAALSDEVVAEGADVGLAFDADADRVIVVDENGVPVSASALTALIGLRLVARESTGRRAATVIHDLVTSRVVPDLVSATGATAVRTRVGHSYVKAEMAAHDAVFGGEHSAHYYFRDFFFADTGMLAALHVLAALGSQPHPMSALAEMYEPYSADATDLPMTPEEMARATERVVEAYVHQRGAGDVEVDELDGLTVSHWGSMPQWWFNLRPANTEPVLRFVVEAADEDMLTKVRDDVLTLLRAQD</sequence>
<dbReference type="GO" id="GO:0005975">
    <property type="term" value="P:carbohydrate metabolic process"/>
    <property type="evidence" value="ECO:0007669"/>
    <property type="project" value="InterPro"/>
</dbReference>
<keyword evidence="4" id="KW-0479">Metal-binding</keyword>
<dbReference type="InterPro" id="IPR005846">
    <property type="entry name" value="A-D-PHexomutase_a/b/a-III"/>
</dbReference>
<dbReference type="InterPro" id="IPR005845">
    <property type="entry name" value="A-D-PHexomutase_a/b/a-II"/>
</dbReference>